<evidence type="ECO:0000313" key="2">
    <source>
        <dbReference type="Proteomes" id="UP000183859"/>
    </source>
</evidence>
<dbReference type="Proteomes" id="UP000183859">
    <property type="component" value="Plasmid pP97_a"/>
</dbReference>
<sequence length="91" mass="9712">MSVKASISLTDAQDDFARTLVAEGRYASLSAVLQQGLELLREETDARAADTAALRALIADRRAGDFVSAAEGPNRTADLLAKKRAEHDLPS</sequence>
<dbReference type="RefSeq" id="WP_072506597.1">
    <property type="nucleotide sequence ID" value="NZ_CP016365.1"/>
</dbReference>
<dbReference type="AlphaFoldDB" id="A0A1L3IA51"/>
<keyword evidence="2" id="KW-1185">Reference proteome</keyword>
<dbReference type="InterPro" id="IPR022789">
    <property type="entry name" value="ParD"/>
</dbReference>
<proteinExistence type="predicted"/>
<reference evidence="2" key="1">
    <citation type="submission" date="2016-07" db="EMBL/GenBank/DDBJ databases">
        <title>Phaeobacter portensis sp. nov., a tropodithietic acid producing bacterium isolated from a German harbor.</title>
        <authorList>
            <person name="Freese H.M."/>
            <person name="Bunk B."/>
            <person name="Breider S."/>
            <person name="Brinkhoff T."/>
        </authorList>
    </citation>
    <scope>NUCLEOTIDE SEQUENCE [LARGE SCALE GENOMIC DNA]</scope>
    <source>
        <strain evidence="2">P97</strain>
        <plasmid evidence="2">pp97_a</plasmid>
    </source>
</reference>
<protein>
    <submittedName>
        <fullName evidence="1">Putative addiction module antidote protein family protein</fullName>
    </submittedName>
</protein>
<geneLocation type="plasmid" evidence="2">
    <name>pp97_a</name>
</geneLocation>
<keyword evidence="1" id="KW-0614">Plasmid</keyword>
<gene>
    <name evidence="1" type="ORF">PhaeoP97_03602</name>
</gene>
<dbReference type="OrthoDB" id="8392969at2"/>
<organism evidence="1 2">
    <name type="scientific">Phaeobacter porticola</name>
    <dbReference type="NCBI Taxonomy" id="1844006"/>
    <lineage>
        <taxon>Bacteria</taxon>
        <taxon>Pseudomonadati</taxon>
        <taxon>Pseudomonadota</taxon>
        <taxon>Alphaproteobacteria</taxon>
        <taxon>Rhodobacterales</taxon>
        <taxon>Roseobacteraceae</taxon>
        <taxon>Phaeobacter</taxon>
    </lineage>
</organism>
<name>A0A1L3IA51_9RHOB</name>
<dbReference type="Pfam" id="PF03693">
    <property type="entry name" value="ParD_antitoxin"/>
    <property type="match status" value="1"/>
</dbReference>
<dbReference type="EMBL" id="CP016365">
    <property type="protein sequence ID" value="APG48954.1"/>
    <property type="molecule type" value="Genomic_DNA"/>
</dbReference>
<accession>A0A1L3IA51</accession>
<dbReference type="KEGG" id="php:PhaeoP97_03602"/>
<dbReference type="Gene3D" id="6.10.10.120">
    <property type="entry name" value="Antitoxin ParD1-like"/>
    <property type="match status" value="1"/>
</dbReference>
<evidence type="ECO:0000313" key="1">
    <source>
        <dbReference type="EMBL" id="APG48954.1"/>
    </source>
</evidence>
<dbReference type="InterPro" id="IPR038296">
    <property type="entry name" value="ParD_sf"/>
</dbReference>